<dbReference type="InterPro" id="IPR012677">
    <property type="entry name" value="Nucleotide-bd_a/b_plait_sf"/>
</dbReference>
<dbReference type="GO" id="GO:0033290">
    <property type="term" value="C:eukaryotic 48S preinitiation complex"/>
    <property type="evidence" value="ECO:0007669"/>
    <property type="project" value="UniProtKB-UniRule"/>
</dbReference>
<dbReference type="AlphaFoldDB" id="A0A1B7SPF6"/>
<evidence type="ECO:0000256" key="4">
    <source>
        <dbReference type="ARBA" id="ARBA00022917"/>
    </source>
</evidence>
<dbReference type="CDD" id="cd12933">
    <property type="entry name" value="eIF3G"/>
    <property type="match status" value="1"/>
</dbReference>
<dbReference type="GO" id="GO:0006415">
    <property type="term" value="P:translational termination"/>
    <property type="evidence" value="ECO:0007669"/>
    <property type="project" value="EnsemblFungi"/>
</dbReference>
<name>A0A1B7SPF6_9ASCO</name>
<dbReference type="GO" id="GO:0002188">
    <property type="term" value="P:translation reinitiation"/>
    <property type="evidence" value="ECO:0007669"/>
    <property type="project" value="EnsemblFungi"/>
</dbReference>
<organism evidence="7 8">
    <name type="scientific">Ogataea polymorpha</name>
    <dbReference type="NCBI Taxonomy" id="460523"/>
    <lineage>
        <taxon>Eukaryota</taxon>
        <taxon>Fungi</taxon>
        <taxon>Dikarya</taxon>
        <taxon>Ascomycota</taxon>
        <taxon>Saccharomycotina</taxon>
        <taxon>Pichiomycetes</taxon>
        <taxon>Pichiales</taxon>
        <taxon>Pichiaceae</taxon>
        <taxon>Ogataea</taxon>
    </lineage>
</organism>
<dbReference type="GO" id="GO:0071541">
    <property type="term" value="C:eukaryotic translation initiation factor 3 complex, eIF3m"/>
    <property type="evidence" value="ECO:0007669"/>
    <property type="project" value="EnsemblFungi"/>
</dbReference>
<comment type="function">
    <text evidence="5">RNA-binding component of the eukaryotic translation initiation factor 3 (eIF-3) complex, which is involved in protein synthesis of a specialized repertoire of mRNAs and, together with other initiation factors, stimulates binding of mRNA and methionyl-tRNAi to the 40S ribosome. The eIF-3 complex specifically targets and initiates translation of a subset of mRNAs involved in cell proliferation. This subunit can bind 18S rRNA.</text>
</comment>
<dbReference type="PANTHER" id="PTHR10352">
    <property type="entry name" value="EUKARYOTIC TRANSLATION INITIATION FACTOR 3 SUBUNIT G"/>
    <property type="match status" value="1"/>
</dbReference>
<reference evidence="7" key="1">
    <citation type="journal article" date="2021" name="Open Biol.">
        <title>Shared evolutionary footprints suggest mitochondrial oxidative damage underlies multiple complex I losses in fungi.</title>
        <authorList>
            <person name="Schikora-Tamarit M.A."/>
            <person name="Marcet-Houben M."/>
            <person name="Nosek J."/>
            <person name="Gabaldon T."/>
        </authorList>
    </citation>
    <scope>NUCLEOTIDE SEQUENCE</scope>
    <source>
        <strain evidence="7">NCAIM Y.01608</strain>
    </source>
</reference>
<dbReference type="Proteomes" id="UP000788993">
    <property type="component" value="Unassembled WGS sequence"/>
</dbReference>
<keyword evidence="1 5" id="KW-0963">Cytoplasm</keyword>
<dbReference type="Gene3D" id="3.30.70.330">
    <property type="match status" value="1"/>
</dbReference>
<keyword evidence="8" id="KW-1185">Reference proteome</keyword>
<evidence type="ECO:0000256" key="5">
    <source>
        <dbReference type="HAMAP-Rule" id="MF_03006"/>
    </source>
</evidence>
<feature type="region of interest" description="Disordered" evidence="6">
    <location>
        <begin position="72"/>
        <end position="91"/>
    </location>
</feature>
<keyword evidence="3" id="KW-0694">RNA-binding</keyword>
<feature type="compositionally biased region" description="Basic and acidic residues" evidence="6">
    <location>
        <begin position="195"/>
        <end position="205"/>
    </location>
</feature>
<gene>
    <name evidence="5" type="primary">TIF35</name>
    <name evidence="7" type="ORF">OGATHE_005159</name>
</gene>
<dbReference type="OrthoDB" id="639027at2759"/>
<sequence>MSQAAIETPSSWADAENDLPSTQVIENPDGTKTIISYKINDQGKKVKVTQKVKLVTVKETVDPAIAARRKWAKYGDEKDNPTVGPDDKTTQFGEEVQLILGTSWKEDAQKEAENRKKEMAKSKPQTITCRTCQGDHFTSKCPYKDTLGATDATTTTTQSSATATPEPSMAAVAGSGGVRYVPPHLRKRAGGAAPEAERKERDDSTTLRVTSLNEQVDEMMLREVFERYGIIKRATVLRDRETRRSKGIAFVEFENVNDAQRALEGLNGRGFMNLIMKVDWSKPRKN</sequence>
<dbReference type="SUPFAM" id="SSF54928">
    <property type="entry name" value="RNA-binding domain, RBD"/>
    <property type="match status" value="1"/>
</dbReference>
<keyword evidence="4 5" id="KW-0648">Protein biosynthesis</keyword>
<feature type="compositionally biased region" description="Polar residues" evidence="6">
    <location>
        <begin position="1"/>
        <end position="11"/>
    </location>
</feature>
<comment type="similarity">
    <text evidence="5">Belongs to the eIF-3 subunit G family.</text>
</comment>
<dbReference type="SMART" id="SM00360">
    <property type="entry name" value="RRM"/>
    <property type="match status" value="1"/>
</dbReference>
<comment type="subcellular location">
    <subcellularLocation>
        <location evidence="5">Cytoplasm</location>
    </subcellularLocation>
</comment>
<dbReference type="InterPro" id="IPR017334">
    <property type="entry name" value="eIF3_g"/>
</dbReference>
<evidence type="ECO:0000313" key="8">
    <source>
        <dbReference type="Proteomes" id="UP000788993"/>
    </source>
</evidence>
<evidence type="ECO:0000313" key="7">
    <source>
        <dbReference type="EMBL" id="KAH3660827.1"/>
    </source>
</evidence>
<accession>A0A1B7SPF6</accession>
<proteinExistence type="inferred from homology"/>
<dbReference type="GO" id="GO:0001732">
    <property type="term" value="P:formation of cytoplasmic translation initiation complex"/>
    <property type="evidence" value="ECO:0007669"/>
    <property type="project" value="UniProtKB-UniRule"/>
</dbReference>
<dbReference type="GO" id="GO:0071540">
    <property type="term" value="C:eukaryotic translation initiation factor 3 complex, eIF3e"/>
    <property type="evidence" value="ECO:0007669"/>
    <property type="project" value="EnsemblFungi"/>
</dbReference>
<dbReference type="GO" id="GO:0043614">
    <property type="term" value="C:multi-eIF complex"/>
    <property type="evidence" value="ECO:0007669"/>
    <property type="project" value="EnsemblFungi"/>
</dbReference>
<dbReference type="GO" id="GO:0003723">
    <property type="term" value="F:RNA binding"/>
    <property type="evidence" value="ECO:0007669"/>
    <property type="project" value="UniProtKB-UniRule"/>
</dbReference>
<dbReference type="RefSeq" id="XP_018213027.1">
    <property type="nucleotide sequence ID" value="XM_018353539.1"/>
</dbReference>
<evidence type="ECO:0000256" key="1">
    <source>
        <dbReference type="ARBA" id="ARBA00022490"/>
    </source>
</evidence>
<dbReference type="InterPro" id="IPR035979">
    <property type="entry name" value="RBD_domain_sf"/>
</dbReference>
<evidence type="ECO:0000256" key="2">
    <source>
        <dbReference type="ARBA" id="ARBA00022540"/>
    </source>
</evidence>
<dbReference type="PIRSF" id="PIRSF037949">
    <property type="entry name" value="Transl_init_eIF-3_RNA-bind"/>
    <property type="match status" value="1"/>
</dbReference>
<dbReference type="GO" id="GO:0003743">
    <property type="term" value="F:translation initiation factor activity"/>
    <property type="evidence" value="ECO:0007669"/>
    <property type="project" value="UniProtKB-UniRule"/>
</dbReference>
<dbReference type="CDD" id="cd12408">
    <property type="entry name" value="RRM_eIF3G_like"/>
    <property type="match status" value="1"/>
</dbReference>
<dbReference type="EMBL" id="JAEUBD010001468">
    <property type="protein sequence ID" value="KAH3660827.1"/>
    <property type="molecule type" value="Genomic_DNA"/>
</dbReference>
<dbReference type="HAMAP" id="MF_03006">
    <property type="entry name" value="eIF3g"/>
    <property type="match status" value="1"/>
</dbReference>
<comment type="caution">
    <text evidence="7">The sequence shown here is derived from an EMBL/GenBank/DDBJ whole genome shotgun (WGS) entry which is preliminary data.</text>
</comment>
<evidence type="ECO:0000256" key="6">
    <source>
        <dbReference type="SAM" id="MobiDB-lite"/>
    </source>
</evidence>
<feature type="compositionally biased region" description="Basic and acidic residues" evidence="6">
    <location>
        <begin position="73"/>
        <end position="89"/>
    </location>
</feature>
<dbReference type="PROSITE" id="PS50102">
    <property type="entry name" value="RRM"/>
    <property type="match status" value="1"/>
</dbReference>
<dbReference type="Pfam" id="PF00076">
    <property type="entry name" value="RRM_1"/>
    <property type="match status" value="1"/>
</dbReference>
<feature type="region of interest" description="Disordered" evidence="6">
    <location>
        <begin position="1"/>
        <end position="30"/>
    </location>
</feature>
<dbReference type="InterPro" id="IPR034240">
    <property type="entry name" value="eIF3G_RRM"/>
</dbReference>
<protein>
    <recommendedName>
        <fullName evidence="5">Eukaryotic translation initiation factor 3 subunit G</fullName>
        <shortName evidence="5">eIF3g</shortName>
    </recommendedName>
    <alternativeName>
        <fullName evidence="5">Eukaryotic translation initiation factor 3 RNA-binding subunit</fullName>
        <shortName evidence="5">eIF-3 RNA-binding subunit</shortName>
    </alternativeName>
    <alternativeName>
        <fullName evidence="5">Translation initiation factor eIF3 p33 subunit homolog</fullName>
        <shortName evidence="5">eIF3 p33 homolog</shortName>
    </alternativeName>
</protein>
<dbReference type="InterPro" id="IPR000504">
    <property type="entry name" value="RRM_dom"/>
</dbReference>
<dbReference type="Pfam" id="PF12353">
    <property type="entry name" value="eIF3g"/>
    <property type="match status" value="1"/>
</dbReference>
<dbReference type="GO" id="GO:0016282">
    <property type="term" value="C:eukaryotic 43S preinitiation complex"/>
    <property type="evidence" value="ECO:0007669"/>
    <property type="project" value="UniProtKB-UniRule"/>
</dbReference>
<evidence type="ECO:0000256" key="3">
    <source>
        <dbReference type="ARBA" id="ARBA00022884"/>
    </source>
</evidence>
<feature type="region of interest" description="Disordered" evidence="6">
    <location>
        <begin position="178"/>
        <end position="206"/>
    </location>
</feature>
<comment type="subunit">
    <text evidence="5">Component of the eukaryotic translation initiation factor 3 (eIF-3) complex.</text>
</comment>
<keyword evidence="2 5" id="KW-0396">Initiation factor</keyword>
<dbReference type="InterPro" id="IPR024675">
    <property type="entry name" value="eIF3g_N"/>
</dbReference>
<reference evidence="7" key="2">
    <citation type="submission" date="2021-01" db="EMBL/GenBank/DDBJ databases">
        <authorList>
            <person name="Schikora-Tamarit M.A."/>
        </authorList>
    </citation>
    <scope>NUCLEOTIDE SEQUENCE</scope>
    <source>
        <strain evidence="7">NCAIM Y.01608</strain>
    </source>
</reference>